<dbReference type="Proteomes" id="UP000694865">
    <property type="component" value="Unplaced"/>
</dbReference>
<comment type="subcellular location">
    <subcellularLocation>
        <location evidence="1">Membrane</location>
        <topology evidence="1">Multi-pass membrane protein</topology>
    </subcellularLocation>
</comment>
<sequence length="387" mass="44184">MQMTIISFEKGEKKIIRIDDEDTEEIDLMIKEKRQEDSDEQVPTVCKIPQTESCVPSAVVSTTDITPSITKSKSDETDPEIPETTPLPAHHSATVEKVEKFVRHVWEEGWNVISFNHLPVWLKDNDFLKHYHRPPLASFRRCFKSIFRVHTETGNIWTHLIGFVAFVILTGIFLVHPSEYTWQEKAVFMAFFTGAILCLGLSWVFHTVYCHSYKVSKMFSKLDYSGISFLIVGSFIPWLYYSFYCEHVARYAYIALISIFGLIAITVSLWDKFSTPKFRPLRAGVFIAMGLSAVIPAIHFLIRVGFVQSFEIGAIGWMVLMGAMYITGAVLYAVRVPERFFPGKCDIVFQSHQIFHVLVVGAAFVHYHGISNMAGYRFAMGECIDEE</sequence>
<dbReference type="PANTHER" id="PTHR20855">
    <property type="entry name" value="ADIPOR/PROGESTIN RECEPTOR-RELATED"/>
    <property type="match status" value="1"/>
</dbReference>
<evidence type="ECO:0000256" key="6">
    <source>
        <dbReference type="SAM" id="MobiDB-lite"/>
    </source>
</evidence>
<dbReference type="RefSeq" id="XP_006814055.1">
    <property type="nucleotide sequence ID" value="XM_006813992.1"/>
</dbReference>
<evidence type="ECO:0000313" key="8">
    <source>
        <dbReference type="Proteomes" id="UP000694865"/>
    </source>
</evidence>
<accession>A0ABM0M214</accession>
<evidence type="ECO:0000256" key="3">
    <source>
        <dbReference type="ARBA" id="ARBA00022692"/>
    </source>
</evidence>
<protein>
    <submittedName>
        <fullName evidence="9">Adiponectin receptor protein 1-like</fullName>
    </submittedName>
</protein>
<keyword evidence="5 7" id="KW-0472">Membrane</keyword>
<dbReference type="PANTHER" id="PTHR20855:SF52">
    <property type="entry name" value="ADIPONECTIN RECEPTOR PROTEIN"/>
    <property type="match status" value="1"/>
</dbReference>
<feature type="region of interest" description="Disordered" evidence="6">
    <location>
        <begin position="67"/>
        <end position="87"/>
    </location>
</feature>
<evidence type="ECO:0000256" key="1">
    <source>
        <dbReference type="ARBA" id="ARBA00004141"/>
    </source>
</evidence>
<feature type="transmembrane region" description="Helical" evidence="7">
    <location>
        <begin position="187"/>
        <end position="210"/>
    </location>
</feature>
<proteinExistence type="inferred from homology"/>
<feature type="transmembrane region" description="Helical" evidence="7">
    <location>
        <begin position="283"/>
        <end position="302"/>
    </location>
</feature>
<feature type="transmembrane region" description="Helical" evidence="7">
    <location>
        <begin position="222"/>
        <end position="240"/>
    </location>
</feature>
<keyword evidence="4 7" id="KW-1133">Transmembrane helix</keyword>
<dbReference type="Pfam" id="PF03006">
    <property type="entry name" value="HlyIII"/>
    <property type="match status" value="1"/>
</dbReference>
<evidence type="ECO:0000256" key="5">
    <source>
        <dbReference type="ARBA" id="ARBA00023136"/>
    </source>
</evidence>
<keyword evidence="8" id="KW-1185">Reference proteome</keyword>
<evidence type="ECO:0000256" key="7">
    <source>
        <dbReference type="SAM" id="Phobius"/>
    </source>
</evidence>
<organism evidence="8 9">
    <name type="scientific">Saccoglossus kowalevskii</name>
    <name type="common">Acorn worm</name>
    <dbReference type="NCBI Taxonomy" id="10224"/>
    <lineage>
        <taxon>Eukaryota</taxon>
        <taxon>Metazoa</taxon>
        <taxon>Hemichordata</taxon>
        <taxon>Enteropneusta</taxon>
        <taxon>Harrimaniidae</taxon>
        <taxon>Saccoglossus</taxon>
    </lineage>
</organism>
<gene>
    <name evidence="9" type="primary">LOC100366651</name>
</gene>
<feature type="transmembrane region" description="Helical" evidence="7">
    <location>
        <begin position="314"/>
        <end position="334"/>
    </location>
</feature>
<name>A0ABM0M214_SACKO</name>
<feature type="transmembrane region" description="Helical" evidence="7">
    <location>
        <begin position="156"/>
        <end position="175"/>
    </location>
</feature>
<evidence type="ECO:0000256" key="4">
    <source>
        <dbReference type="ARBA" id="ARBA00022989"/>
    </source>
</evidence>
<dbReference type="GeneID" id="100366651"/>
<feature type="transmembrane region" description="Helical" evidence="7">
    <location>
        <begin position="252"/>
        <end position="271"/>
    </location>
</feature>
<keyword evidence="3 7" id="KW-0812">Transmembrane</keyword>
<evidence type="ECO:0000256" key="2">
    <source>
        <dbReference type="ARBA" id="ARBA00007018"/>
    </source>
</evidence>
<comment type="similarity">
    <text evidence="2">Belongs to the ADIPOR family.</text>
</comment>
<dbReference type="InterPro" id="IPR004254">
    <property type="entry name" value="AdipoR/HlyIII-related"/>
</dbReference>
<evidence type="ECO:0000313" key="9">
    <source>
        <dbReference type="RefSeq" id="XP_006814055.1"/>
    </source>
</evidence>
<reference evidence="9" key="1">
    <citation type="submission" date="2025-08" db="UniProtKB">
        <authorList>
            <consortium name="RefSeq"/>
        </authorList>
    </citation>
    <scope>IDENTIFICATION</scope>
    <source>
        <tissue evidence="9">Testes</tissue>
    </source>
</reference>